<protein>
    <submittedName>
        <fullName evidence="1">Uncharacterized protein</fullName>
    </submittedName>
</protein>
<evidence type="ECO:0000313" key="2">
    <source>
        <dbReference type="Proteomes" id="UP000013148"/>
    </source>
</evidence>
<comment type="caution">
    <text evidence="1">The sequence shown here is derived from an EMBL/GenBank/DDBJ whole genome shotgun (WGS) entry which is preliminary data.</text>
</comment>
<name>N8WY75_ACIGI</name>
<dbReference type="Proteomes" id="UP000013148">
    <property type="component" value="Unassembled WGS sequence"/>
</dbReference>
<dbReference type="RefSeq" id="WP_004820819.1">
    <property type="nucleotide sequence ID" value="NZ_KB849456.1"/>
</dbReference>
<dbReference type="HOGENOM" id="CLU_154349_0_0_6"/>
<proteinExistence type="predicted"/>
<dbReference type="eggNOG" id="ENOG5031S6W">
    <property type="taxonomic scope" value="Bacteria"/>
</dbReference>
<organism evidence="1 2">
    <name type="scientific">Acinetobacter guillouiae NIPH 991</name>
    <dbReference type="NCBI Taxonomy" id="1217656"/>
    <lineage>
        <taxon>Bacteria</taxon>
        <taxon>Pseudomonadati</taxon>
        <taxon>Pseudomonadota</taxon>
        <taxon>Gammaproteobacteria</taxon>
        <taxon>Moraxellales</taxon>
        <taxon>Moraxellaceae</taxon>
        <taxon>Acinetobacter</taxon>
    </lineage>
</organism>
<gene>
    <name evidence="1" type="ORF">F964_02680</name>
</gene>
<keyword evidence="2" id="KW-1185">Reference proteome</keyword>
<reference evidence="1 2" key="1">
    <citation type="submission" date="2013-02" db="EMBL/GenBank/DDBJ databases">
        <title>The Genome Sequence of Acinetobacter guillouiae NIPH 991.</title>
        <authorList>
            <consortium name="The Broad Institute Genome Sequencing Platform"/>
            <consortium name="The Broad Institute Genome Sequencing Center for Infectious Disease"/>
            <person name="Cerqueira G."/>
            <person name="Feldgarden M."/>
            <person name="Courvalin P."/>
            <person name="Perichon B."/>
            <person name="Grillot-Courvalin C."/>
            <person name="Clermont D."/>
            <person name="Rocha E."/>
            <person name="Yoon E.-J."/>
            <person name="Nemec A."/>
            <person name="Walker B."/>
            <person name="Young S.K."/>
            <person name="Zeng Q."/>
            <person name="Gargeya S."/>
            <person name="Fitzgerald M."/>
            <person name="Haas B."/>
            <person name="Abouelleil A."/>
            <person name="Alvarado L."/>
            <person name="Arachchi H.M."/>
            <person name="Berlin A.M."/>
            <person name="Chapman S.B."/>
            <person name="Dewar J."/>
            <person name="Goldberg J."/>
            <person name="Griggs A."/>
            <person name="Gujja S."/>
            <person name="Hansen M."/>
            <person name="Howarth C."/>
            <person name="Imamovic A."/>
            <person name="Larimer J."/>
            <person name="McCowan C."/>
            <person name="Murphy C."/>
            <person name="Neiman D."/>
            <person name="Pearson M."/>
            <person name="Priest M."/>
            <person name="Roberts A."/>
            <person name="Saif S."/>
            <person name="Shea T."/>
            <person name="Sisk P."/>
            <person name="Sykes S."/>
            <person name="Wortman J."/>
            <person name="Nusbaum C."/>
            <person name="Birren B."/>
        </authorList>
    </citation>
    <scope>NUCLEOTIDE SEQUENCE [LARGE SCALE GENOMIC DNA]</scope>
    <source>
        <strain evidence="1 2">NIPH 991</strain>
    </source>
</reference>
<accession>N8WY75</accession>
<dbReference type="EMBL" id="APPJ01000011">
    <property type="protein sequence ID" value="ENV16931.1"/>
    <property type="molecule type" value="Genomic_DNA"/>
</dbReference>
<evidence type="ECO:0000313" key="1">
    <source>
        <dbReference type="EMBL" id="ENV16931.1"/>
    </source>
</evidence>
<sequence length="102" mass="12207">MNTPTQKFAEFQSSENGQFRMRLGHSVYVQKGNDVYWINRSGVLVLVSEETHATKPWIRENFERERKFQKRKAKAELFNQPCFKRTPYSPNQRIAYNNTKYN</sequence>
<dbReference type="AlphaFoldDB" id="N8WY75"/>
<dbReference type="PATRIC" id="fig|1217656.3.peg.2625"/>